<protein>
    <recommendedName>
        <fullName evidence="3">EF-hand domain-containing protein</fullName>
    </recommendedName>
</protein>
<evidence type="ECO:0000259" key="3">
    <source>
        <dbReference type="PROSITE" id="PS50222"/>
    </source>
</evidence>
<evidence type="ECO:0000313" key="4">
    <source>
        <dbReference type="EMBL" id="KAK2166739.1"/>
    </source>
</evidence>
<dbReference type="GO" id="GO:0005509">
    <property type="term" value="F:calcium ion binding"/>
    <property type="evidence" value="ECO:0007669"/>
    <property type="project" value="InterPro"/>
</dbReference>
<name>A0AAD9K8E2_9ANNE</name>
<proteinExistence type="predicted"/>
<sequence length="85" mass="9572">MADRLNLDRAERLRRADQLTPDQIAEVQEVFSLFDKDGDGAISTRELGPLLRSLGFNPSDADIQKLTSEVDTEDFITKLLSLTDY</sequence>
<dbReference type="InterPro" id="IPR018247">
    <property type="entry name" value="EF_Hand_1_Ca_BS"/>
</dbReference>
<dbReference type="InterPro" id="IPR002048">
    <property type="entry name" value="EF_hand_dom"/>
</dbReference>
<dbReference type="PANTHER" id="PTHR23048">
    <property type="entry name" value="MYOSIN LIGHT CHAIN 1, 3"/>
    <property type="match status" value="1"/>
</dbReference>
<reference evidence="4" key="1">
    <citation type="journal article" date="2023" name="Mol. Biol. Evol.">
        <title>Third-Generation Sequencing Reveals the Adaptive Role of the Epigenome in Three Deep-Sea Polychaetes.</title>
        <authorList>
            <person name="Perez M."/>
            <person name="Aroh O."/>
            <person name="Sun Y."/>
            <person name="Lan Y."/>
            <person name="Juniper S.K."/>
            <person name="Young C.R."/>
            <person name="Angers B."/>
            <person name="Qian P.Y."/>
        </authorList>
    </citation>
    <scope>NUCLEOTIDE SEQUENCE</scope>
    <source>
        <strain evidence="4">P08H-3</strain>
    </source>
</reference>
<dbReference type="CDD" id="cd00051">
    <property type="entry name" value="EFh"/>
    <property type="match status" value="1"/>
</dbReference>
<dbReference type="SMART" id="SM00054">
    <property type="entry name" value="EFh"/>
    <property type="match status" value="1"/>
</dbReference>
<keyword evidence="1" id="KW-0677">Repeat</keyword>
<evidence type="ECO:0000313" key="5">
    <source>
        <dbReference type="Proteomes" id="UP001208570"/>
    </source>
</evidence>
<dbReference type="Pfam" id="PF13499">
    <property type="entry name" value="EF-hand_7"/>
    <property type="match status" value="1"/>
</dbReference>
<dbReference type="PROSITE" id="PS50222">
    <property type="entry name" value="EF_HAND_2"/>
    <property type="match status" value="1"/>
</dbReference>
<dbReference type="EMBL" id="JAODUP010000036">
    <property type="protein sequence ID" value="KAK2166739.1"/>
    <property type="molecule type" value="Genomic_DNA"/>
</dbReference>
<gene>
    <name evidence="4" type="ORF">LSH36_36g08049</name>
</gene>
<accession>A0AAD9K8E2</accession>
<evidence type="ECO:0000256" key="2">
    <source>
        <dbReference type="ARBA" id="ARBA00022837"/>
    </source>
</evidence>
<keyword evidence="2" id="KW-0106">Calcium</keyword>
<evidence type="ECO:0000256" key="1">
    <source>
        <dbReference type="ARBA" id="ARBA00022737"/>
    </source>
</evidence>
<comment type="caution">
    <text evidence="4">The sequence shown here is derived from an EMBL/GenBank/DDBJ whole genome shotgun (WGS) entry which is preliminary data.</text>
</comment>
<organism evidence="4 5">
    <name type="scientific">Paralvinella palmiformis</name>
    <dbReference type="NCBI Taxonomy" id="53620"/>
    <lineage>
        <taxon>Eukaryota</taxon>
        <taxon>Metazoa</taxon>
        <taxon>Spiralia</taxon>
        <taxon>Lophotrochozoa</taxon>
        <taxon>Annelida</taxon>
        <taxon>Polychaeta</taxon>
        <taxon>Sedentaria</taxon>
        <taxon>Canalipalpata</taxon>
        <taxon>Terebellida</taxon>
        <taxon>Terebelliformia</taxon>
        <taxon>Alvinellidae</taxon>
        <taxon>Paralvinella</taxon>
    </lineage>
</organism>
<dbReference type="PROSITE" id="PS00018">
    <property type="entry name" value="EF_HAND_1"/>
    <property type="match status" value="1"/>
</dbReference>
<dbReference type="FunFam" id="1.10.238.10:FF:000178">
    <property type="entry name" value="Calmodulin-2 A"/>
    <property type="match status" value="1"/>
</dbReference>
<feature type="domain" description="EF-hand" evidence="3">
    <location>
        <begin position="22"/>
        <end position="57"/>
    </location>
</feature>
<dbReference type="Proteomes" id="UP001208570">
    <property type="component" value="Unassembled WGS sequence"/>
</dbReference>
<dbReference type="GO" id="GO:0016460">
    <property type="term" value="C:myosin II complex"/>
    <property type="evidence" value="ECO:0007669"/>
    <property type="project" value="TreeGrafter"/>
</dbReference>
<dbReference type="Gene3D" id="1.10.238.10">
    <property type="entry name" value="EF-hand"/>
    <property type="match status" value="1"/>
</dbReference>
<dbReference type="PANTHER" id="PTHR23048:SF0">
    <property type="entry name" value="CALMODULIN LIKE 3"/>
    <property type="match status" value="1"/>
</dbReference>
<dbReference type="AlphaFoldDB" id="A0AAD9K8E2"/>
<dbReference type="InterPro" id="IPR011992">
    <property type="entry name" value="EF-hand-dom_pair"/>
</dbReference>
<dbReference type="InterPro" id="IPR050230">
    <property type="entry name" value="CALM/Myosin/TropC-like"/>
</dbReference>
<keyword evidence="5" id="KW-1185">Reference proteome</keyword>
<dbReference type="SUPFAM" id="SSF47473">
    <property type="entry name" value="EF-hand"/>
    <property type="match status" value="1"/>
</dbReference>